<evidence type="ECO:0000313" key="3">
    <source>
        <dbReference type="Proteomes" id="UP001292094"/>
    </source>
</evidence>
<feature type="compositionally biased region" description="Low complexity" evidence="1">
    <location>
        <begin position="60"/>
        <end position="90"/>
    </location>
</feature>
<keyword evidence="3" id="KW-1185">Reference proteome</keyword>
<dbReference type="Proteomes" id="UP001292094">
    <property type="component" value="Unassembled WGS sequence"/>
</dbReference>
<feature type="compositionally biased region" description="Basic residues" evidence="1">
    <location>
        <begin position="1"/>
        <end position="10"/>
    </location>
</feature>
<gene>
    <name evidence="2" type="ORF">Pmani_004504</name>
</gene>
<organism evidence="2 3">
    <name type="scientific">Petrolisthes manimaculis</name>
    <dbReference type="NCBI Taxonomy" id="1843537"/>
    <lineage>
        <taxon>Eukaryota</taxon>
        <taxon>Metazoa</taxon>
        <taxon>Ecdysozoa</taxon>
        <taxon>Arthropoda</taxon>
        <taxon>Crustacea</taxon>
        <taxon>Multicrustacea</taxon>
        <taxon>Malacostraca</taxon>
        <taxon>Eumalacostraca</taxon>
        <taxon>Eucarida</taxon>
        <taxon>Decapoda</taxon>
        <taxon>Pleocyemata</taxon>
        <taxon>Anomura</taxon>
        <taxon>Galatheoidea</taxon>
        <taxon>Porcellanidae</taxon>
        <taxon>Petrolisthes</taxon>
    </lineage>
</organism>
<evidence type="ECO:0000256" key="1">
    <source>
        <dbReference type="SAM" id="MobiDB-lite"/>
    </source>
</evidence>
<feature type="compositionally biased region" description="Basic and acidic residues" evidence="1">
    <location>
        <begin position="11"/>
        <end position="27"/>
    </location>
</feature>
<name>A0AAE1QE40_9EUCA</name>
<sequence>MGRVSKKVKTRRENTRKRTNELSEARDKARKRQKTVEVVASSSPTIPASQPDPDIITQTSSGSISVTSPSSVTSLSSVNSPASVSASGAF</sequence>
<comment type="caution">
    <text evidence="2">The sequence shown here is derived from an EMBL/GenBank/DDBJ whole genome shotgun (WGS) entry which is preliminary data.</text>
</comment>
<proteinExistence type="predicted"/>
<evidence type="ECO:0000313" key="2">
    <source>
        <dbReference type="EMBL" id="KAK4324854.1"/>
    </source>
</evidence>
<protein>
    <submittedName>
        <fullName evidence="2">Uncharacterized protein</fullName>
    </submittedName>
</protein>
<feature type="region of interest" description="Disordered" evidence="1">
    <location>
        <begin position="1"/>
        <end position="90"/>
    </location>
</feature>
<dbReference type="EMBL" id="JAWZYT010000317">
    <property type="protein sequence ID" value="KAK4324854.1"/>
    <property type="molecule type" value="Genomic_DNA"/>
</dbReference>
<accession>A0AAE1QE40</accession>
<dbReference type="AlphaFoldDB" id="A0AAE1QE40"/>
<reference evidence="2" key="1">
    <citation type="submission" date="2023-11" db="EMBL/GenBank/DDBJ databases">
        <title>Genome assemblies of two species of porcelain crab, Petrolisthes cinctipes and Petrolisthes manimaculis (Anomura: Porcellanidae).</title>
        <authorList>
            <person name="Angst P."/>
        </authorList>
    </citation>
    <scope>NUCLEOTIDE SEQUENCE</scope>
    <source>
        <strain evidence="2">PB745_02</strain>
        <tissue evidence="2">Gill</tissue>
    </source>
</reference>